<reference evidence="2" key="1">
    <citation type="submission" date="2020-01" db="EMBL/GenBank/DDBJ databases">
        <authorList>
            <consortium name="DOE Joint Genome Institute"/>
            <person name="Haridas S."/>
            <person name="Albert R."/>
            <person name="Binder M."/>
            <person name="Bloem J."/>
            <person name="Labutti K."/>
            <person name="Salamov A."/>
            <person name="Andreopoulos B."/>
            <person name="Baker S.E."/>
            <person name="Barry K."/>
            <person name="Bills G."/>
            <person name="Bluhm B.H."/>
            <person name="Cannon C."/>
            <person name="Castanera R."/>
            <person name="Culley D.E."/>
            <person name="Daum C."/>
            <person name="Ezra D."/>
            <person name="Gonzalez J.B."/>
            <person name="Henrissat B."/>
            <person name="Kuo A."/>
            <person name="Liang C."/>
            <person name="Lipzen A."/>
            <person name="Lutzoni F."/>
            <person name="Magnuson J."/>
            <person name="Mondo S."/>
            <person name="Nolan M."/>
            <person name="Ohm R."/>
            <person name="Pangilinan J."/>
            <person name="Park H.-J."/>
            <person name="Ramirez L."/>
            <person name="Alfaro M."/>
            <person name="Sun H."/>
            <person name="Tritt A."/>
            <person name="Yoshinaga Y."/>
            <person name="Zwiers L.-H."/>
            <person name="Turgeon B.G."/>
            <person name="Goodwin S.B."/>
            <person name="Spatafora J.W."/>
            <person name="Crous P.W."/>
            <person name="Grigoriev I.V."/>
        </authorList>
    </citation>
    <scope>NUCLEOTIDE SEQUENCE</scope>
    <source>
        <strain evidence="2">P77</strain>
    </source>
</reference>
<proteinExistence type="predicted"/>
<dbReference type="OrthoDB" id="3695698at2759"/>
<feature type="compositionally biased region" description="Low complexity" evidence="1">
    <location>
        <begin position="510"/>
        <end position="522"/>
    </location>
</feature>
<dbReference type="Proteomes" id="UP000800040">
    <property type="component" value="Unassembled WGS sequence"/>
</dbReference>
<feature type="region of interest" description="Disordered" evidence="1">
    <location>
        <begin position="491"/>
        <end position="547"/>
    </location>
</feature>
<sequence length="547" mass="60508">MSAVADAYDGSDSDVDIHLITYTPPGSEEHAPPQQKQTGDRYKTLSQILKESGLCMSSRGAFRSWDPTYGQFTRPMQQLKDEYHAALPNICAGHHYDDDADEMLLIAPTTEKKKKWSTVKVVSSAPKKKKWRTVKLVSSSTSQPGDKADCKPTIKDYRTKVEPSIISDGHDDPFMRQVGEDVTFVQPNGWPKEQQSDKLHYQAHLLQHFAAWKGLESRSDSRTCDGSNECSVCSPSSGNKLKAPAGQSGCDGCDEYTKCTLSELAPHDTLSANTGAKLRTTAARDHFPDTVGVQSDSPIPMEAMDLEDLPQVMQDEIFAQFLAETGARDYHPKRGEKTILSTRTPEHCCWQDDDHEHFVPHEQEEKTDEFVPAPAGFGWEAVWQGGWADGGHDSNGWPADSHRANDDDGGAANVPEFKVPVASTTYTVTYWATIESGDDSVHIPIDSNNVRDPQKDIFEGAGMKKLWNWVQEKGLGEKVSLQDAFDLARDMHGEKEDSESMAEEWESIKPTSRSSSSDCSPDVPDRTRGPVPTPWMDSSAPSPLGSW</sequence>
<organism evidence="2 3">
    <name type="scientific">Decorospora gaudefroyi</name>
    <dbReference type="NCBI Taxonomy" id="184978"/>
    <lineage>
        <taxon>Eukaryota</taxon>
        <taxon>Fungi</taxon>
        <taxon>Dikarya</taxon>
        <taxon>Ascomycota</taxon>
        <taxon>Pezizomycotina</taxon>
        <taxon>Dothideomycetes</taxon>
        <taxon>Pleosporomycetidae</taxon>
        <taxon>Pleosporales</taxon>
        <taxon>Pleosporineae</taxon>
        <taxon>Pleosporaceae</taxon>
        <taxon>Decorospora</taxon>
    </lineage>
</organism>
<keyword evidence="3" id="KW-1185">Reference proteome</keyword>
<name>A0A6A5KE79_9PLEO</name>
<protein>
    <submittedName>
        <fullName evidence="2">Uncharacterized protein</fullName>
    </submittedName>
</protein>
<evidence type="ECO:0000313" key="3">
    <source>
        <dbReference type="Proteomes" id="UP000800040"/>
    </source>
</evidence>
<feature type="compositionally biased region" description="Acidic residues" evidence="1">
    <location>
        <begin position="496"/>
        <end position="505"/>
    </location>
</feature>
<evidence type="ECO:0000313" key="2">
    <source>
        <dbReference type="EMBL" id="KAF1833966.1"/>
    </source>
</evidence>
<gene>
    <name evidence="2" type="ORF">BDW02DRAFT_579951</name>
</gene>
<dbReference type="AlphaFoldDB" id="A0A6A5KE79"/>
<evidence type="ECO:0000256" key="1">
    <source>
        <dbReference type="SAM" id="MobiDB-lite"/>
    </source>
</evidence>
<accession>A0A6A5KE79</accession>
<dbReference type="EMBL" id="ML975309">
    <property type="protein sequence ID" value="KAF1833966.1"/>
    <property type="molecule type" value="Genomic_DNA"/>
</dbReference>